<evidence type="ECO:0000313" key="3">
    <source>
        <dbReference type="Proteomes" id="UP000721844"/>
    </source>
</evidence>
<dbReference type="EMBL" id="JAESVA010000013">
    <property type="protein sequence ID" value="MCB8883410.1"/>
    <property type="molecule type" value="Genomic_DNA"/>
</dbReference>
<protein>
    <recommendedName>
        <fullName evidence="4">Histidine phosphatase family protein</fullName>
    </recommendedName>
</protein>
<dbReference type="Proteomes" id="UP000721844">
    <property type="component" value="Unassembled WGS sequence"/>
</dbReference>
<evidence type="ECO:0000313" key="2">
    <source>
        <dbReference type="EMBL" id="MCB8883410.1"/>
    </source>
</evidence>
<reference evidence="2 3" key="1">
    <citation type="journal article" date="2021" name="Microorganisms">
        <title>Acidisoma silvae sp. nov. and Acidisomacellulosilytica sp. nov., Two Acidophilic Bacteria Isolated from Decaying Wood, Hydrolyzing Cellulose and Producing Poly-3-hydroxybutyrate.</title>
        <authorList>
            <person name="Mieszkin S."/>
            <person name="Pouder E."/>
            <person name="Uroz S."/>
            <person name="Simon-Colin C."/>
            <person name="Alain K."/>
        </authorList>
    </citation>
    <scope>NUCLEOTIDE SEQUENCE [LARGE SCALE GENOMIC DNA]</scope>
    <source>
        <strain evidence="2 3">HW T5.17</strain>
    </source>
</reference>
<gene>
    <name evidence="2" type="ORF">ACELLULO517_24395</name>
</gene>
<dbReference type="RefSeq" id="WP_227310065.1">
    <property type="nucleotide sequence ID" value="NZ_JAESVA010000013.1"/>
</dbReference>
<feature type="chain" id="PRO_5037374790" description="Histidine phosphatase family protein" evidence="1">
    <location>
        <begin position="19"/>
        <end position="244"/>
    </location>
</feature>
<proteinExistence type="predicted"/>
<sequence>MRASFQGLALLLGLSALAAPAIAHPSQIIILRHPEKIDQFELCPVGKERAEALAHQYLGRDASQSVFPPGVKPAAVIAITLHSLELAAPVADTWSLPVTTYTVLPSLNKKVEEAELNAATRHAARKVMTDPDYAGRPVIMVWEHDHIAHRRLESAKIGQKVTLRELFNLDQLPAAPRNWNGQTYDYLWIIDYANPHSDIPTGFRMVKEDFQGIYGNLPKNDWDKPEPVDDNVGCVKIGLHYKPH</sequence>
<comment type="caution">
    <text evidence="2">The sequence shown here is derived from an EMBL/GenBank/DDBJ whole genome shotgun (WGS) entry which is preliminary data.</text>
</comment>
<evidence type="ECO:0000256" key="1">
    <source>
        <dbReference type="SAM" id="SignalP"/>
    </source>
</evidence>
<feature type="signal peptide" evidence="1">
    <location>
        <begin position="1"/>
        <end position="18"/>
    </location>
</feature>
<accession>A0A964E669</accession>
<organism evidence="2 3">
    <name type="scientific">Acidisoma cellulosilyticum</name>
    <dbReference type="NCBI Taxonomy" id="2802395"/>
    <lineage>
        <taxon>Bacteria</taxon>
        <taxon>Pseudomonadati</taxon>
        <taxon>Pseudomonadota</taxon>
        <taxon>Alphaproteobacteria</taxon>
        <taxon>Acetobacterales</taxon>
        <taxon>Acidocellaceae</taxon>
        <taxon>Acidisoma</taxon>
    </lineage>
</organism>
<keyword evidence="3" id="KW-1185">Reference proteome</keyword>
<evidence type="ECO:0008006" key="4">
    <source>
        <dbReference type="Google" id="ProtNLM"/>
    </source>
</evidence>
<keyword evidence="1" id="KW-0732">Signal</keyword>
<dbReference type="AlphaFoldDB" id="A0A964E669"/>
<name>A0A964E669_9PROT</name>